<dbReference type="GO" id="GO:0005829">
    <property type="term" value="C:cytosol"/>
    <property type="evidence" value="ECO:0007669"/>
    <property type="project" value="TreeGrafter"/>
</dbReference>
<comment type="similarity">
    <text evidence="1 3">Belongs to the D-isomer specific 2-hydroxyacid dehydrogenase family.</text>
</comment>
<dbReference type="PROSITE" id="PS00065">
    <property type="entry name" value="D_2_HYDROXYACID_DH_1"/>
    <property type="match status" value="1"/>
</dbReference>
<proteinExistence type="inferred from homology"/>
<dbReference type="AlphaFoldDB" id="A0A1D2YUJ3"/>
<comment type="caution">
    <text evidence="6">The sequence shown here is derived from an EMBL/GenBank/DDBJ whole genome shotgun (WGS) entry which is preliminary data.</text>
</comment>
<dbReference type="PANTHER" id="PTHR10996">
    <property type="entry name" value="2-HYDROXYACID DEHYDROGENASE-RELATED"/>
    <property type="match status" value="1"/>
</dbReference>
<evidence type="ECO:0000259" key="5">
    <source>
        <dbReference type="Pfam" id="PF02826"/>
    </source>
</evidence>
<evidence type="ECO:0000313" key="7">
    <source>
        <dbReference type="Proteomes" id="UP000243739"/>
    </source>
</evidence>
<keyword evidence="7" id="KW-1185">Reference proteome</keyword>
<dbReference type="GO" id="GO:0030267">
    <property type="term" value="F:glyoxylate reductase (NADPH) activity"/>
    <property type="evidence" value="ECO:0007669"/>
    <property type="project" value="TreeGrafter"/>
</dbReference>
<dbReference type="Pfam" id="PF00389">
    <property type="entry name" value="2-Hacid_dh"/>
    <property type="match status" value="1"/>
</dbReference>
<evidence type="ECO:0000256" key="3">
    <source>
        <dbReference type="RuleBase" id="RU003719"/>
    </source>
</evidence>
<evidence type="ECO:0000256" key="1">
    <source>
        <dbReference type="ARBA" id="ARBA00005854"/>
    </source>
</evidence>
<dbReference type="RefSeq" id="WP_069656751.1">
    <property type="nucleotide sequence ID" value="NZ_MIJF01000024.1"/>
</dbReference>
<evidence type="ECO:0000313" key="6">
    <source>
        <dbReference type="EMBL" id="OEF99357.1"/>
    </source>
</evidence>
<name>A0A1D2YUJ3_9BACI</name>
<feature type="domain" description="D-isomer specific 2-hydroxyacid dehydrogenase catalytic" evidence="4">
    <location>
        <begin position="6"/>
        <end position="320"/>
    </location>
</feature>
<dbReference type="OrthoDB" id="9805416at2"/>
<accession>A0A1D2YUJ3</accession>
<dbReference type="InterPro" id="IPR006139">
    <property type="entry name" value="D-isomer_2_OHA_DH_cat_dom"/>
</dbReference>
<keyword evidence="2 3" id="KW-0560">Oxidoreductase</keyword>
<protein>
    <submittedName>
        <fullName evidence="6">D-glycerate dehydrogenase</fullName>
    </submittedName>
</protein>
<dbReference type="PANTHER" id="PTHR10996:SF283">
    <property type="entry name" value="GLYOXYLATE_HYDROXYPYRUVATE REDUCTASE B"/>
    <property type="match status" value="1"/>
</dbReference>
<evidence type="ECO:0000256" key="2">
    <source>
        <dbReference type="ARBA" id="ARBA00023002"/>
    </source>
</evidence>
<evidence type="ECO:0000259" key="4">
    <source>
        <dbReference type="Pfam" id="PF00389"/>
    </source>
</evidence>
<dbReference type="GO" id="GO:0051287">
    <property type="term" value="F:NAD binding"/>
    <property type="evidence" value="ECO:0007669"/>
    <property type="project" value="InterPro"/>
</dbReference>
<dbReference type="InterPro" id="IPR036291">
    <property type="entry name" value="NAD(P)-bd_dom_sf"/>
</dbReference>
<dbReference type="GO" id="GO:0016618">
    <property type="term" value="F:hydroxypyruvate reductase [NAD(P)H] activity"/>
    <property type="evidence" value="ECO:0007669"/>
    <property type="project" value="TreeGrafter"/>
</dbReference>
<dbReference type="InterPro" id="IPR050223">
    <property type="entry name" value="D-isomer_2-hydroxyacid_DH"/>
</dbReference>
<dbReference type="SUPFAM" id="SSF51735">
    <property type="entry name" value="NAD(P)-binding Rossmann-fold domains"/>
    <property type="match status" value="1"/>
</dbReference>
<dbReference type="Gene3D" id="3.40.50.720">
    <property type="entry name" value="NAD(P)-binding Rossmann-like Domain"/>
    <property type="match status" value="2"/>
</dbReference>
<dbReference type="SUPFAM" id="SSF52283">
    <property type="entry name" value="Formate/glycerate dehydrogenase catalytic domain-like"/>
    <property type="match status" value="1"/>
</dbReference>
<dbReference type="CDD" id="cd05301">
    <property type="entry name" value="GDH"/>
    <property type="match status" value="1"/>
</dbReference>
<gene>
    <name evidence="6" type="ORF">BHF71_01855</name>
</gene>
<organism evidence="6 7">
    <name type="scientific">Vulcanibacillus modesticaldus</name>
    <dbReference type="NCBI Taxonomy" id="337097"/>
    <lineage>
        <taxon>Bacteria</taxon>
        <taxon>Bacillati</taxon>
        <taxon>Bacillota</taxon>
        <taxon>Bacilli</taxon>
        <taxon>Bacillales</taxon>
        <taxon>Bacillaceae</taxon>
        <taxon>Vulcanibacillus</taxon>
    </lineage>
</organism>
<dbReference type="InterPro" id="IPR006140">
    <property type="entry name" value="D-isomer_DH_NAD-bd"/>
</dbReference>
<feature type="domain" description="D-isomer specific 2-hydroxyacid dehydrogenase NAD-binding" evidence="5">
    <location>
        <begin position="110"/>
        <end position="288"/>
    </location>
</feature>
<reference evidence="6 7" key="1">
    <citation type="submission" date="2016-09" db="EMBL/GenBank/DDBJ databases">
        <title>Draft genome sequence for the type strain of Vulcanibacillus modesticaldus BR, a strictly anaerobic, moderately thermophilic, and nitrate-reducing bacterium from deep sea-hydrothermal vents of the Mid-Atlantic Ridge.</title>
        <authorList>
            <person name="Abin C.A."/>
            <person name="Hollibaugh J.T."/>
        </authorList>
    </citation>
    <scope>NUCLEOTIDE SEQUENCE [LARGE SCALE GENOMIC DNA]</scope>
    <source>
        <strain evidence="6 7">BR</strain>
    </source>
</reference>
<dbReference type="STRING" id="337097.BHF71_01855"/>
<dbReference type="Pfam" id="PF02826">
    <property type="entry name" value="2-Hacid_dh_C"/>
    <property type="match status" value="1"/>
</dbReference>
<dbReference type="FunFam" id="3.40.50.720:FF:000462">
    <property type="entry name" value="Glyoxylate reductase (NADP+)"/>
    <property type="match status" value="1"/>
</dbReference>
<dbReference type="Proteomes" id="UP000243739">
    <property type="component" value="Unassembled WGS sequence"/>
</dbReference>
<dbReference type="InterPro" id="IPR029752">
    <property type="entry name" value="D-isomer_DH_CS1"/>
</dbReference>
<dbReference type="EMBL" id="MIJF01000024">
    <property type="protein sequence ID" value="OEF99357.1"/>
    <property type="molecule type" value="Genomic_DNA"/>
</dbReference>
<sequence length="325" mass="36312">MAKPYVFVTRKISEESVELLKNSFEVKVWEEDRVVPREILLEEAKKADGLLIMLTDKIDSELINQAENLKAISTMAVGYDNIDLQSATEKGIIVTNTPGVLSEATADLTFGLLMTTARRISEANRYVLEGKWTKWSPMLMAGQDIYGATIGIIGMGRIGEAVAKRATGFDMKILYHNRNRRPEVEKKLNAEYRSLDELLKESDFIVLLTPLTPETTNLIGKREFELMKSSAVFINVSRGATVDEEALYDALINKKIWAAGLDVFRQEPVPIDHPLLQLENVVAIPHIGSASIKTRKNMAIMAVNNLIDALIKKESPNIVNIEVLE</sequence>